<feature type="binding site" evidence="3">
    <location>
        <position position="50"/>
    </location>
    <ligand>
        <name>a divalent metal cation</name>
        <dbReference type="ChEBI" id="CHEBI:60240"/>
    </ligand>
</feature>
<name>A0A212LKN9_9HYPH</name>
<evidence type="ECO:0000313" key="4">
    <source>
        <dbReference type="EMBL" id="SCM78098.1"/>
    </source>
</evidence>
<comment type="similarity">
    <text evidence="1">Belongs to the DinB family.</text>
</comment>
<keyword evidence="2 3" id="KW-0479">Metal-binding</keyword>
<feature type="binding site" evidence="3">
    <location>
        <position position="145"/>
    </location>
    <ligand>
        <name>a divalent metal cation</name>
        <dbReference type="ChEBI" id="CHEBI:60240"/>
    </ligand>
</feature>
<evidence type="ECO:0000256" key="1">
    <source>
        <dbReference type="ARBA" id="ARBA00008635"/>
    </source>
</evidence>
<dbReference type="InterPro" id="IPR034660">
    <property type="entry name" value="DinB/YfiT-like"/>
</dbReference>
<evidence type="ECO:0000256" key="2">
    <source>
        <dbReference type="ARBA" id="ARBA00022723"/>
    </source>
</evidence>
<dbReference type="SUPFAM" id="SSF109854">
    <property type="entry name" value="DinB/YfiT-like putative metalloenzymes"/>
    <property type="match status" value="1"/>
</dbReference>
<accession>A0A212LKN9</accession>
<dbReference type="PANTHER" id="PTHR37302">
    <property type="entry name" value="SLR1116 PROTEIN"/>
    <property type="match status" value="1"/>
</dbReference>
<dbReference type="InterPro" id="IPR007837">
    <property type="entry name" value="DinB"/>
</dbReference>
<sequence>MSSLDHFRLMAPYNAWMNTKIYDTAERLTAEELARDRNAFFGSILGTLNHLVASDLIWFGRLAGHPPFAGRIDLAGLPQPTSVRFAVAEELSGLRPIRERIDRLVIGFVDGLSDADIAEALDYRRTDGTRQHKVLASVLSHIFNHQTHHRGQVTTLLTQAGVDVGVTDLLALIPDVD</sequence>
<dbReference type="RefSeq" id="WP_100081373.1">
    <property type="nucleotide sequence ID" value="NZ_LT608334.1"/>
</dbReference>
<gene>
    <name evidence="4" type="ORF">KL86PLE_60420</name>
</gene>
<dbReference type="EMBL" id="FMJD01000010">
    <property type="protein sequence ID" value="SCM78098.1"/>
    <property type="molecule type" value="Genomic_DNA"/>
</dbReference>
<organism evidence="4">
    <name type="scientific">uncultured Pleomorphomonas sp</name>
    <dbReference type="NCBI Taxonomy" id="442121"/>
    <lineage>
        <taxon>Bacteria</taxon>
        <taxon>Pseudomonadati</taxon>
        <taxon>Pseudomonadota</taxon>
        <taxon>Alphaproteobacteria</taxon>
        <taxon>Hyphomicrobiales</taxon>
        <taxon>Pleomorphomonadaceae</taxon>
        <taxon>Pleomorphomonas</taxon>
        <taxon>environmental samples</taxon>
    </lineage>
</organism>
<dbReference type="PANTHER" id="PTHR37302:SF1">
    <property type="entry name" value="PROTEIN DINB"/>
    <property type="match status" value="1"/>
</dbReference>
<evidence type="ECO:0000256" key="3">
    <source>
        <dbReference type="PIRSR" id="PIRSR607837-1"/>
    </source>
</evidence>
<dbReference type="Gene3D" id="1.20.120.450">
    <property type="entry name" value="dinb family like domain"/>
    <property type="match status" value="1"/>
</dbReference>
<dbReference type="AlphaFoldDB" id="A0A212LKN9"/>
<dbReference type="Pfam" id="PF05163">
    <property type="entry name" value="DinB"/>
    <property type="match status" value="1"/>
</dbReference>
<dbReference type="GO" id="GO:0046872">
    <property type="term" value="F:metal ion binding"/>
    <property type="evidence" value="ECO:0007669"/>
    <property type="project" value="UniProtKB-KW"/>
</dbReference>
<proteinExistence type="inferred from homology"/>
<protein>
    <submittedName>
        <fullName evidence="4">Protein dinB</fullName>
    </submittedName>
</protein>
<reference evidence="4" key="1">
    <citation type="submission" date="2016-08" db="EMBL/GenBank/DDBJ databases">
        <authorList>
            <person name="Seilhamer J.J."/>
        </authorList>
    </citation>
    <scope>NUCLEOTIDE SEQUENCE</scope>
    <source>
        <strain evidence="4">86</strain>
    </source>
</reference>
<feature type="binding site" evidence="3">
    <location>
        <position position="149"/>
    </location>
    <ligand>
        <name>a divalent metal cation</name>
        <dbReference type="ChEBI" id="CHEBI:60240"/>
    </ligand>
</feature>